<feature type="chain" id="PRO_5002316648" evidence="1">
    <location>
        <begin position="19"/>
        <end position="242"/>
    </location>
</feature>
<keyword evidence="1" id="KW-0732">Signal</keyword>
<protein>
    <submittedName>
        <fullName evidence="2">Uncharacterized protein</fullName>
    </submittedName>
</protein>
<gene>
    <name evidence="2" type="ORF">CYLTODRAFT_457306</name>
</gene>
<dbReference type="EMBL" id="KN880642">
    <property type="protein sequence ID" value="KIY64314.1"/>
    <property type="molecule type" value="Genomic_DNA"/>
</dbReference>
<organism evidence="2 3">
    <name type="scientific">Cylindrobasidium torrendii FP15055 ss-10</name>
    <dbReference type="NCBI Taxonomy" id="1314674"/>
    <lineage>
        <taxon>Eukaryota</taxon>
        <taxon>Fungi</taxon>
        <taxon>Dikarya</taxon>
        <taxon>Basidiomycota</taxon>
        <taxon>Agaricomycotina</taxon>
        <taxon>Agaricomycetes</taxon>
        <taxon>Agaricomycetidae</taxon>
        <taxon>Agaricales</taxon>
        <taxon>Marasmiineae</taxon>
        <taxon>Physalacriaceae</taxon>
        <taxon>Cylindrobasidium</taxon>
    </lineage>
</organism>
<dbReference type="AlphaFoldDB" id="A0A0D7B2D1"/>
<feature type="signal peptide" evidence="1">
    <location>
        <begin position="1"/>
        <end position="18"/>
    </location>
</feature>
<reference evidence="2 3" key="1">
    <citation type="journal article" date="2015" name="Fungal Genet. Biol.">
        <title>Evolution of novel wood decay mechanisms in Agaricales revealed by the genome sequences of Fistulina hepatica and Cylindrobasidium torrendii.</title>
        <authorList>
            <person name="Floudas D."/>
            <person name="Held B.W."/>
            <person name="Riley R."/>
            <person name="Nagy L.G."/>
            <person name="Koehler G."/>
            <person name="Ransdell A.S."/>
            <person name="Younus H."/>
            <person name="Chow J."/>
            <person name="Chiniquy J."/>
            <person name="Lipzen A."/>
            <person name="Tritt A."/>
            <person name="Sun H."/>
            <person name="Haridas S."/>
            <person name="LaButti K."/>
            <person name="Ohm R.A."/>
            <person name="Kues U."/>
            <person name="Blanchette R.A."/>
            <person name="Grigoriev I.V."/>
            <person name="Minto R.E."/>
            <person name="Hibbett D.S."/>
        </authorList>
    </citation>
    <scope>NUCLEOTIDE SEQUENCE [LARGE SCALE GENOMIC DNA]</scope>
    <source>
        <strain evidence="2 3">FP15055 ss-10</strain>
    </source>
</reference>
<proteinExistence type="predicted"/>
<evidence type="ECO:0000313" key="3">
    <source>
        <dbReference type="Proteomes" id="UP000054007"/>
    </source>
</evidence>
<accession>A0A0D7B2D1</accession>
<evidence type="ECO:0000256" key="1">
    <source>
        <dbReference type="SAM" id="SignalP"/>
    </source>
</evidence>
<keyword evidence="3" id="KW-1185">Reference proteome</keyword>
<sequence length="242" mass="26559">MFTTALLSAALLTVPATARWAEYTIGAVNVPDGKSFEFRRTDGDWKVTSPNHANTDLSSIGNGGEKPEKYGWRFQDEVESTGVLAYDNTIDPLREIELYEGDHEISPFWTNTINANFANTKSSRVRRIASKRDDPWESGDFQPLVFTGRTLRASNSACDYGMGLKIEYADEKGNTKELEGDDDIKFSIPDDSGKFNATVSAPEFNTSAVLNMSGEGPFSFAVGTAGPTFEAGYTLDIQFCPD</sequence>
<dbReference type="Proteomes" id="UP000054007">
    <property type="component" value="Unassembled WGS sequence"/>
</dbReference>
<evidence type="ECO:0000313" key="2">
    <source>
        <dbReference type="EMBL" id="KIY64314.1"/>
    </source>
</evidence>
<name>A0A0D7B2D1_9AGAR</name>